<dbReference type="AlphaFoldDB" id="A0A5J5A7L3"/>
<comment type="similarity">
    <text evidence="2">Belongs to the TPX2 family.</text>
</comment>
<evidence type="ECO:0000256" key="2">
    <source>
        <dbReference type="ARBA" id="ARBA00005885"/>
    </source>
</evidence>
<dbReference type="Pfam" id="PF06886">
    <property type="entry name" value="TPX2"/>
    <property type="match status" value="1"/>
</dbReference>
<feature type="compositionally biased region" description="Basic and acidic residues" evidence="6">
    <location>
        <begin position="260"/>
        <end position="269"/>
    </location>
</feature>
<keyword evidence="3" id="KW-0963">Cytoplasm</keyword>
<evidence type="ECO:0000313" key="8">
    <source>
        <dbReference type="EMBL" id="KAA8525862.1"/>
    </source>
</evidence>
<proteinExistence type="inferred from homology"/>
<feature type="domain" description="TPX2 C-terminal" evidence="7">
    <location>
        <begin position="177"/>
        <end position="226"/>
    </location>
</feature>
<evidence type="ECO:0000256" key="1">
    <source>
        <dbReference type="ARBA" id="ARBA00004245"/>
    </source>
</evidence>
<keyword evidence="4" id="KW-0493">Microtubule</keyword>
<protein>
    <recommendedName>
        <fullName evidence="7">TPX2 C-terminal domain-containing protein</fullName>
    </recommendedName>
</protein>
<keyword evidence="9" id="KW-1185">Reference proteome</keyword>
<dbReference type="EMBL" id="CM018046">
    <property type="protein sequence ID" value="KAA8525862.1"/>
    <property type="molecule type" value="Genomic_DNA"/>
</dbReference>
<evidence type="ECO:0000256" key="6">
    <source>
        <dbReference type="SAM" id="MobiDB-lite"/>
    </source>
</evidence>
<dbReference type="GO" id="GO:0000226">
    <property type="term" value="P:microtubule cytoskeleton organization"/>
    <property type="evidence" value="ECO:0007669"/>
    <property type="project" value="InterPro"/>
</dbReference>
<gene>
    <name evidence="8" type="ORF">F0562_007717</name>
</gene>
<reference evidence="8 9" key="1">
    <citation type="submission" date="2019-09" db="EMBL/GenBank/DDBJ databases">
        <title>A chromosome-level genome assembly of the Chinese tupelo Nyssa sinensis.</title>
        <authorList>
            <person name="Yang X."/>
            <person name="Kang M."/>
            <person name="Yang Y."/>
            <person name="Xiong H."/>
            <person name="Wang M."/>
            <person name="Zhang Z."/>
            <person name="Wang Z."/>
            <person name="Wu H."/>
            <person name="Ma T."/>
            <person name="Liu J."/>
            <person name="Xi Z."/>
        </authorList>
    </citation>
    <scope>NUCLEOTIDE SEQUENCE [LARGE SCALE GENOMIC DNA]</scope>
    <source>
        <strain evidence="8">J267</strain>
        <tissue evidence="8">Leaf</tissue>
    </source>
</reference>
<dbReference type="Proteomes" id="UP000325577">
    <property type="component" value="Linkage Group LG3"/>
</dbReference>
<organism evidence="8 9">
    <name type="scientific">Nyssa sinensis</name>
    <dbReference type="NCBI Taxonomy" id="561372"/>
    <lineage>
        <taxon>Eukaryota</taxon>
        <taxon>Viridiplantae</taxon>
        <taxon>Streptophyta</taxon>
        <taxon>Embryophyta</taxon>
        <taxon>Tracheophyta</taxon>
        <taxon>Spermatophyta</taxon>
        <taxon>Magnoliopsida</taxon>
        <taxon>eudicotyledons</taxon>
        <taxon>Gunneridae</taxon>
        <taxon>Pentapetalae</taxon>
        <taxon>asterids</taxon>
        <taxon>Cornales</taxon>
        <taxon>Nyssaceae</taxon>
        <taxon>Nyssa</taxon>
    </lineage>
</organism>
<dbReference type="GO" id="GO:0008017">
    <property type="term" value="F:microtubule binding"/>
    <property type="evidence" value="ECO:0007669"/>
    <property type="project" value="InterPro"/>
</dbReference>
<feature type="compositionally biased region" description="Low complexity" evidence="6">
    <location>
        <begin position="149"/>
        <end position="166"/>
    </location>
</feature>
<feature type="compositionally biased region" description="Polar residues" evidence="6">
    <location>
        <begin position="120"/>
        <end position="148"/>
    </location>
</feature>
<evidence type="ECO:0000256" key="5">
    <source>
        <dbReference type="ARBA" id="ARBA00023212"/>
    </source>
</evidence>
<sequence length="306" mass="34634">MEDKEEIKPSVEQDQNKDEKPHKEDETGKEDKVIAILEANQLQEDMTKERHENEAEVRVENRAIEEGKVSGSQNISSKKKQGSKPNLKTKVTIPQPFSLATEKRMSRERRGSMDFKDSNPILSKSTSLNYKVLAQSSLGAERTSNLRLATSASTTKTSSRPNTTTSEHADRKPENHLKTKDKILKEVERKKQVNGKKQEGEESKTSKFRKSYTFKALPLPSFYHRKDFPPTPEINKIQETHRKSPLLGQQSKSAPKSKRNKAEDKDKNVSRTRCSSAKETISKLLKTTRKSLGTPNEMVKDVVSSA</sequence>
<evidence type="ECO:0000256" key="3">
    <source>
        <dbReference type="ARBA" id="ARBA00022490"/>
    </source>
</evidence>
<dbReference type="InterPro" id="IPR044806">
    <property type="entry name" value="WVD2/WDL1-4"/>
</dbReference>
<feature type="compositionally biased region" description="Basic and acidic residues" evidence="6">
    <location>
        <begin position="101"/>
        <end position="117"/>
    </location>
</feature>
<comment type="subcellular location">
    <subcellularLocation>
        <location evidence="1">Cytoplasm</location>
        <location evidence="1">Cytoskeleton</location>
    </subcellularLocation>
</comment>
<dbReference type="PANTHER" id="PTHR46372">
    <property type="entry name" value="PROTEIN WVD2-LIKE 3"/>
    <property type="match status" value="1"/>
</dbReference>
<keyword evidence="5" id="KW-0206">Cytoskeleton</keyword>
<evidence type="ECO:0000313" key="9">
    <source>
        <dbReference type="Proteomes" id="UP000325577"/>
    </source>
</evidence>
<name>A0A5J5A7L3_9ASTE</name>
<feature type="compositionally biased region" description="Basic and acidic residues" evidence="6">
    <location>
        <begin position="167"/>
        <end position="205"/>
    </location>
</feature>
<dbReference type="PANTHER" id="PTHR46372:SF2">
    <property type="entry name" value="PROTEIN WVD2-LIKE 3"/>
    <property type="match status" value="1"/>
</dbReference>
<accession>A0A5J5A7L3</accession>
<dbReference type="GO" id="GO:0005874">
    <property type="term" value="C:microtubule"/>
    <property type="evidence" value="ECO:0007669"/>
    <property type="project" value="UniProtKB-KW"/>
</dbReference>
<feature type="compositionally biased region" description="Basic and acidic residues" evidence="6">
    <location>
        <begin position="45"/>
        <end position="68"/>
    </location>
</feature>
<feature type="compositionally biased region" description="Basic and acidic residues" evidence="6">
    <location>
        <begin position="1"/>
        <end position="33"/>
    </location>
</feature>
<feature type="region of interest" description="Disordered" evidence="6">
    <location>
        <begin position="1"/>
        <end position="306"/>
    </location>
</feature>
<dbReference type="InterPro" id="IPR027329">
    <property type="entry name" value="TPX2_C"/>
</dbReference>
<evidence type="ECO:0000259" key="7">
    <source>
        <dbReference type="Pfam" id="PF06886"/>
    </source>
</evidence>
<dbReference type="OrthoDB" id="1704983at2759"/>
<evidence type="ECO:0000256" key="4">
    <source>
        <dbReference type="ARBA" id="ARBA00022701"/>
    </source>
</evidence>